<dbReference type="EMBL" id="CP108110">
    <property type="protein sequence ID" value="WUQ82583.1"/>
    <property type="molecule type" value="Genomic_DNA"/>
</dbReference>
<dbReference type="RefSeq" id="WP_328953637.1">
    <property type="nucleotide sequence ID" value="NZ_CP108110.1"/>
</dbReference>
<protein>
    <submittedName>
        <fullName evidence="3">Lasso peptide biosynthesis B2 protein</fullName>
    </submittedName>
</protein>
<name>A0ABZ1U0X4_9ACTN</name>
<proteinExistence type="predicted"/>
<dbReference type="Pfam" id="PF13471">
    <property type="entry name" value="Transglut_core3"/>
    <property type="match status" value="1"/>
</dbReference>
<dbReference type="InterPro" id="IPR053521">
    <property type="entry name" value="McjB-like"/>
</dbReference>
<organism evidence="3 4">
    <name type="scientific">Kitasatospora purpeofusca</name>
    <dbReference type="NCBI Taxonomy" id="67352"/>
    <lineage>
        <taxon>Bacteria</taxon>
        <taxon>Bacillati</taxon>
        <taxon>Actinomycetota</taxon>
        <taxon>Actinomycetes</taxon>
        <taxon>Kitasatosporales</taxon>
        <taxon>Streptomycetaceae</taxon>
        <taxon>Kitasatospora</taxon>
    </lineage>
</organism>
<evidence type="ECO:0000313" key="4">
    <source>
        <dbReference type="Proteomes" id="UP001432222"/>
    </source>
</evidence>
<dbReference type="EMBL" id="CP108110">
    <property type="protein sequence ID" value="WUQ83669.1"/>
    <property type="molecule type" value="Genomic_DNA"/>
</dbReference>
<keyword evidence="4" id="KW-1185">Reference proteome</keyword>
<dbReference type="InterPro" id="IPR032708">
    <property type="entry name" value="McjB_C"/>
</dbReference>
<evidence type="ECO:0000313" key="2">
    <source>
        <dbReference type="EMBL" id="WUQ82583.1"/>
    </source>
</evidence>
<dbReference type="Proteomes" id="UP001432222">
    <property type="component" value="Chromosome"/>
</dbReference>
<feature type="domain" description="Microcin J25-processing protein McjB C-terminal" evidence="1">
    <location>
        <begin position="141"/>
        <end position="233"/>
    </location>
</feature>
<accession>A0ABZ1U0X4</accession>
<sequence>MADSPPFVTMPGHVRGVDFGYAVVLVNYHDGQVSALPASAGAALRQAARFGSARHLPEKLLTSLLGGGLLVATDRPRPWRAVREAKAPKASWGGDEFRAGLSPLPPVPRARTLAAAAALAAVHVVKTAGPEHEAMGRLLKLVHSASKRRRRPATVSEAEQAVHAARSAGWYSPGRTNCLEESAAAMLLLQLSGKAAVWRHGVAPDPIRLHAWIETVDGTPVAEPISTGLYTAILSIPGAHHVR</sequence>
<dbReference type="NCBIfam" id="NF033537">
    <property type="entry name" value="lasso_biosyn_B2"/>
    <property type="match status" value="1"/>
</dbReference>
<reference evidence="3" key="1">
    <citation type="submission" date="2022-10" db="EMBL/GenBank/DDBJ databases">
        <title>The complete genomes of actinobacterial strains from the NBC collection.</title>
        <authorList>
            <person name="Joergensen T.S."/>
            <person name="Alvarez Arevalo M."/>
            <person name="Sterndorff E.B."/>
            <person name="Faurdal D."/>
            <person name="Vuksanovic O."/>
            <person name="Mourched A.-S."/>
            <person name="Charusanti P."/>
            <person name="Shaw S."/>
            <person name="Blin K."/>
            <person name="Weber T."/>
        </authorList>
    </citation>
    <scope>NUCLEOTIDE SEQUENCE</scope>
    <source>
        <strain evidence="3">NBC_00222</strain>
    </source>
</reference>
<gene>
    <name evidence="2" type="ORF">OHA16_06065</name>
    <name evidence="3" type="ORF">OHA16_12220</name>
</gene>
<evidence type="ECO:0000313" key="3">
    <source>
        <dbReference type="EMBL" id="WUQ83669.1"/>
    </source>
</evidence>
<evidence type="ECO:0000259" key="1">
    <source>
        <dbReference type="Pfam" id="PF13471"/>
    </source>
</evidence>